<evidence type="ECO:0000313" key="2">
    <source>
        <dbReference type="EMBL" id="RLE06545.1"/>
    </source>
</evidence>
<dbReference type="Pfam" id="PF02310">
    <property type="entry name" value="B12-binding"/>
    <property type="match status" value="1"/>
</dbReference>
<dbReference type="GO" id="GO:0031419">
    <property type="term" value="F:cobalamin binding"/>
    <property type="evidence" value="ECO:0007669"/>
    <property type="project" value="InterPro"/>
</dbReference>
<dbReference type="EMBL" id="QMPY01000177">
    <property type="protein sequence ID" value="RLE06545.1"/>
    <property type="molecule type" value="Genomic_DNA"/>
</dbReference>
<dbReference type="AlphaFoldDB" id="A0A662D0F3"/>
<dbReference type="InterPro" id="IPR006158">
    <property type="entry name" value="Cobalamin-bd"/>
</dbReference>
<name>A0A662D0F3_UNCAE</name>
<sequence length="81" mass="8908">MRTLFILPPSKFALREAAGITALPLGLAYLASVLEVEGQRVKIIDCPTLNYDMRSLEKEVKGFKPDVVGITSTTSTIYDAY</sequence>
<feature type="non-terminal residue" evidence="2">
    <location>
        <position position="81"/>
    </location>
</feature>
<protein>
    <submittedName>
        <fullName evidence="2">B12-binding domain-containing radical SAM protein</fullName>
    </submittedName>
</protein>
<evidence type="ECO:0000313" key="3">
    <source>
        <dbReference type="Proteomes" id="UP000277457"/>
    </source>
</evidence>
<accession>A0A662D0F3</accession>
<gene>
    <name evidence="2" type="ORF">DRZ78_04540</name>
</gene>
<evidence type="ECO:0000259" key="1">
    <source>
        <dbReference type="Pfam" id="PF02310"/>
    </source>
</evidence>
<dbReference type="Proteomes" id="UP000277457">
    <property type="component" value="Unassembled WGS sequence"/>
</dbReference>
<organism evidence="2 3">
    <name type="scientific">Aerophobetes bacterium</name>
    <dbReference type="NCBI Taxonomy" id="2030807"/>
    <lineage>
        <taxon>Bacteria</taxon>
        <taxon>Candidatus Aerophobota</taxon>
    </lineage>
</organism>
<dbReference type="GO" id="GO:0046872">
    <property type="term" value="F:metal ion binding"/>
    <property type="evidence" value="ECO:0007669"/>
    <property type="project" value="InterPro"/>
</dbReference>
<reference evidence="2 3" key="1">
    <citation type="submission" date="2018-06" db="EMBL/GenBank/DDBJ databases">
        <title>Extensive metabolic versatility and redundancy in microbially diverse, dynamic hydrothermal sediments.</title>
        <authorList>
            <person name="Dombrowski N."/>
            <person name="Teske A."/>
            <person name="Baker B.J."/>
        </authorList>
    </citation>
    <scope>NUCLEOTIDE SEQUENCE [LARGE SCALE GENOMIC DNA]</scope>
    <source>
        <strain evidence="2">B7_G13</strain>
    </source>
</reference>
<feature type="domain" description="B12-binding" evidence="1">
    <location>
        <begin position="21"/>
        <end position="77"/>
    </location>
</feature>
<proteinExistence type="predicted"/>
<comment type="caution">
    <text evidence="2">The sequence shown here is derived from an EMBL/GenBank/DDBJ whole genome shotgun (WGS) entry which is preliminary data.</text>
</comment>